<sequence length="119" mass="13517">DNVILPELSAVAPIPILAGDIRRPDMPSLKAFLLAQCERFKHSFYVAGNHCFYGGEYETRLQQRQAFAILILVFIFYITRAALFSIMCAYSVQHFGLMFLGKVLQELIDLSMIIMPIQS</sequence>
<gene>
    <name evidence="2" type="ORF">TOA249_LOCUS33790</name>
</gene>
<evidence type="ECO:0000313" key="3">
    <source>
        <dbReference type="Proteomes" id="UP000663838"/>
    </source>
</evidence>
<keyword evidence="1" id="KW-0472">Membrane</keyword>
<evidence type="ECO:0000256" key="1">
    <source>
        <dbReference type="SAM" id="Phobius"/>
    </source>
</evidence>
<reference evidence="2" key="1">
    <citation type="submission" date="2021-02" db="EMBL/GenBank/DDBJ databases">
        <authorList>
            <person name="Nowell W R."/>
        </authorList>
    </citation>
    <scope>NUCLEOTIDE SEQUENCE</scope>
</reference>
<evidence type="ECO:0000313" key="2">
    <source>
        <dbReference type="EMBL" id="CAF4949250.1"/>
    </source>
</evidence>
<keyword evidence="1" id="KW-0812">Transmembrane</keyword>
<organism evidence="2 3">
    <name type="scientific">Rotaria socialis</name>
    <dbReference type="NCBI Taxonomy" id="392032"/>
    <lineage>
        <taxon>Eukaryota</taxon>
        <taxon>Metazoa</taxon>
        <taxon>Spiralia</taxon>
        <taxon>Gnathifera</taxon>
        <taxon>Rotifera</taxon>
        <taxon>Eurotatoria</taxon>
        <taxon>Bdelloidea</taxon>
        <taxon>Philodinida</taxon>
        <taxon>Philodinidae</taxon>
        <taxon>Rotaria</taxon>
    </lineage>
</organism>
<name>A0A821XXR7_9BILA</name>
<feature type="transmembrane region" description="Helical" evidence="1">
    <location>
        <begin position="67"/>
        <end position="92"/>
    </location>
</feature>
<keyword evidence="1" id="KW-1133">Transmembrane helix</keyword>
<dbReference type="Proteomes" id="UP000663838">
    <property type="component" value="Unassembled WGS sequence"/>
</dbReference>
<dbReference type="EMBL" id="CAJOBS010012609">
    <property type="protein sequence ID" value="CAF4949250.1"/>
    <property type="molecule type" value="Genomic_DNA"/>
</dbReference>
<proteinExistence type="predicted"/>
<dbReference type="AlphaFoldDB" id="A0A821XXR7"/>
<accession>A0A821XXR7</accession>
<comment type="caution">
    <text evidence="2">The sequence shown here is derived from an EMBL/GenBank/DDBJ whole genome shotgun (WGS) entry which is preliminary data.</text>
</comment>
<protein>
    <submittedName>
        <fullName evidence="2">Uncharacterized protein</fullName>
    </submittedName>
</protein>
<feature type="non-terminal residue" evidence="2">
    <location>
        <position position="1"/>
    </location>
</feature>